<evidence type="ECO:0000313" key="2">
    <source>
        <dbReference type="EMBL" id="QKW54111.1"/>
    </source>
</evidence>
<accession>A0A7H8NHW7</accession>
<reference evidence="2 3" key="1">
    <citation type="submission" date="2020-06" db="EMBL/GenBank/DDBJ databases">
        <title>Genome mining for natural products.</title>
        <authorList>
            <person name="Zhang B."/>
            <person name="Shi J."/>
            <person name="Ge H."/>
        </authorList>
    </citation>
    <scope>NUCLEOTIDE SEQUENCE [LARGE SCALE GENOMIC DNA]</scope>
    <source>
        <strain evidence="2 3">NA00687</strain>
    </source>
</reference>
<keyword evidence="3" id="KW-1185">Reference proteome</keyword>
<gene>
    <name evidence="1" type="ORF">HUT08_00155</name>
    <name evidence="2" type="ORF">HUT08_36270</name>
</gene>
<evidence type="ECO:0000313" key="1">
    <source>
        <dbReference type="EMBL" id="QKW48219.1"/>
    </source>
</evidence>
<proteinExistence type="predicted"/>
<dbReference type="Proteomes" id="UP000509303">
    <property type="component" value="Chromosome"/>
</dbReference>
<evidence type="ECO:0000313" key="3">
    <source>
        <dbReference type="Proteomes" id="UP000509303"/>
    </source>
</evidence>
<protein>
    <recommendedName>
        <fullName evidence="4">CYTH domain-containing protein</fullName>
    </recommendedName>
</protein>
<sequence length="249" mass="28084">MGIEREYTWKMNRTTLPRAIGVLQGWVPLHICGTAAESQPRIKRKARLYAYIHDYEKASDRWVLDLVSGNVRRVRKERISADSKIECVTRESMEPLRAAGEFVSVLVKLKCARVFRSAVTGARVTASLDLLVPITLDWELAGTETFWHLELEGHKELPGKGGFSLGNCALPGQERITESKAQEVIARLGVDRPYRLGERCVDGIVGRISRQLWSMDWAPEELGYQLSLAGLDARRHFARVKGSRGDRRA</sequence>
<dbReference type="EMBL" id="CP054929">
    <property type="protein sequence ID" value="QKW54111.1"/>
    <property type="molecule type" value="Genomic_DNA"/>
</dbReference>
<dbReference type="EMBL" id="CP054929">
    <property type="protein sequence ID" value="QKW48219.1"/>
    <property type="molecule type" value="Genomic_DNA"/>
</dbReference>
<dbReference type="RefSeq" id="WP_176159916.1">
    <property type="nucleotide sequence ID" value="NZ_CP054929.1"/>
</dbReference>
<name>A0A7H8NHW7_9ACTN</name>
<evidence type="ECO:0008006" key="4">
    <source>
        <dbReference type="Google" id="ProtNLM"/>
    </source>
</evidence>
<dbReference type="AlphaFoldDB" id="A0A7H8NHW7"/>
<organism evidence="2 3">
    <name type="scientific">Streptomyces buecherae</name>
    <dbReference type="NCBI Taxonomy" id="2763006"/>
    <lineage>
        <taxon>Bacteria</taxon>
        <taxon>Bacillati</taxon>
        <taxon>Actinomycetota</taxon>
        <taxon>Actinomycetes</taxon>
        <taxon>Kitasatosporales</taxon>
        <taxon>Streptomycetaceae</taxon>
        <taxon>Streptomyces</taxon>
    </lineage>
</organism>